<dbReference type="InterPro" id="IPR007730">
    <property type="entry name" value="SPOR-like_dom"/>
</dbReference>
<dbReference type="GO" id="GO:0006508">
    <property type="term" value="P:proteolysis"/>
    <property type="evidence" value="ECO:0007669"/>
    <property type="project" value="InterPro"/>
</dbReference>
<evidence type="ECO:0000256" key="8">
    <source>
        <dbReference type="PIRSR" id="PIRSR618044-2"/>
    </source>
</evidence>
<organism evidence="13 14">
    <name type="scientific">Allorhizobium taibaishanense</name>
    <dbReference type="NCBI Taxonomy" id="887144"/>
    <lineage>
        <taxon>Bacteria</taxon>
        <taxon>Pseudomonadati</taxon>
        <taxon>Pseudomonadota</taxon>
        <taxon>Alphaproteobacteria</taxon>
        <taxon>Hyphomicrobiales</taxon>
        <taxon>Rhizobiaceae</taxon>
        <taxon>Rhizobium/Agrobacterium group</taxon>
        <taxon>Allorhizobium</taxon>
    </lineage>
</organism>
<dbReference type="PROSITE" id="PS51724">
    <property type="entry name" value="SPOR"/>
    <property type="match status" value="1"/>
</dbReference>
<dbReference type="PRINTS" id="PR00725">
    <property type="entry name" value="DADACBPTASE1"/>
</dbReference>
<keyword evidence="4" id="KW-0133">Cell shape</keyword>
<dbReference type="SUPFAM" id="SSF56601">
    <property type="entry name" value="beta-lactamase/transpeptidase-like"/>
    <property type="match status" value="1"/>
</dbReference>
<dbReference type="GO" id="GO:0009252">
    <property type="term" value="P:peptidoglycan biosynthetic process"/>
    <property type="evidence" value="ECO:0007669"/>
    <property type="project" value="UniProtKB-KW"/>
</dbReference>
<keyword evidence="14" id="KW-1185">Reference proteome</keyword>
<dbReference type="STRING" id="887144.BJF91_09350"/>
<dbReference type="GO" id="GO:0008360">
    <property type="term" value="P:regulation of cell shape"/>
    <property type="evidence" value="ECO:0007669"/>
    <property type="project" value="UniProtKB-KW"/>
</dbReference>
<dbReference type="InterPro" id="IPR012338">
    <property type="entry name" value="Beta-lactam/transpept-like"/>
</dbReference>
<evidence type="ECO:0000256" key="10">
    <source>
        <dbReference type="SAM" id="MobiDB-lite"/>
    </source>
</evidence>
<name>A0A1Q9A169_9HYPH</name>
<feature type="region of interest" description="Disordered" evidence="10">
    <location>
        <begin position="350"/>
        <end position="396"/>
    </location>
</feature>
<evidence type="ECO:0000256" key="3">
    <source>
        <dbReference type="ARBA" id="ARBA00022801"/>
    </source>
</evidence>
<dbReference type="InterPro" id="IPR036680">
    <property type="entry name" value="SPOR-like_sf"/>
</dbReference>
<dbReference type="EMBL" id="MKIN01000024">
    <property type="protein sequence ID" value="OLP48321.1"/>
    <property type="molecule type" value="Genomic_DNA"/>
</dbReference>
<feature type="binding site" evidence="8">
    <location>
        <position position="231"/>
    </location>
    <ligand>
        <name>substrate</name>
    </ligand>
</feature>
<dbReference type="PANTHER" id="PTHR21581">
    <property type="entry name" value="D-ALANYL-D-ALANINE CARBOXYPEPTIDASE"/>
    <property type="match status" value="1"/>
</dbReference>
<evidence type="ECO:0000313" key="14">
    <source>
        <dbReference type="Proteomes" id="UP000185598"/>
    </source>
</evidence>
<protein>
    <submittedName>
        <fullName evidence="13">D-alanyl-D-alanine carboxypeptidase</fullName>
    </submittedName>
</protein>
<evidence type="ECO:0000256" key="2">
    <source>
        <dbReference type="ARBA" id="ARBA00022729"/>
    </source>
</evidence>
<keyword evidence="2 11" id="KW-0732">Signal</keyword>
<feature type="region of interest" description="Disordered" evidence="10">
    <location>
        <begin position="293"/>
        <end position="337"/>
    </location>
</feature>
<keyword evidence="13" id="KW-0645">Protease</keyword>
<dbReference type="Gene3D" id="3.40.710.10">
    <property type="entry name" value="DD-peptidase/beta-lactamase superfamily"/>
    <property type="match status" value="1"/>
</dbReference>
<evidence type="ECO:0000313" key="13">
    <source>
        <dbReference type="EMBL" id="OLP48321.1"/>
    </source>
</evidence>
<reference evidence="13 14" key="1">
    <citation type="submission" date="2016-09" db="EMBL/GenBank/DDBJ databases">
        <title>Rhizobium oryziradicis sp. nov., isolated from the root of rice.</title>
        <authorList>
            <person name="Zhao J."/>
            <person name="Zhang X."/>
        </authorList>
    </citation>
    <scope>NUCLEOTIDE SEQUENCE [LARGE SCALE GENOMIC DNA]</scope>
    <source>
        <strain evidence="13 14">14971</strain>
    </source>
</reference>
<dbReference type="Pfam" id="PF00768">
    <property type="entry name" value="Peptidase_S11"/>
    <property type="match status" value="1"/>
</dbReference>
<feature type="active site" evidence="7">
    <location>
        <position position="129"/>
    </location>
</feature>
<dbReference type="Gene3D" id="3.30.70.1070">
    <property type="entry name" value="Sporulation related repeat"/>
    <property type="match status" value="1"/>
</dbReference>
<evidence type="ECO:0000256" key="4">
    <source>
        <dbReference type="ARBA" id="ARBA00022960"/>
    </source>
</evidence>
<feature type="active site" description="Acyl-ester intermediate" evidence="7">
    <location>
        <position position="69"/>
    </location>
</feature>
<dbReference type="AlphaFoldDB" id="A0A1Q9A169"/>
<dbReference type="Pfam" id="PF05036">
    <property type="entry name" value="SPOR"/>
    <property type="match status" value="1"/>
</dbReference>
<feature type="active site" description="Proton acceptor" evidence="7">
    <location>
        <position position="72"/>
    </location>
</feature>
<keyword evidence="5" id="KW-0573">Peptidoglycan synthesis</keyword>
<dbReference type="InterPro" id="IPR018044">
    <property type="entry name" value="Peptidase_S11"/>
</dbReference>
<accession>A0A1Q9A169</accession>
<dbReference type="Proteomes" id="UP000185598">
    <property type="component" value="Unassembled WGS sequence"/>
</dbReference>
<proteinExistence type="inferred from homology"/>
<evidence type="ECO:0000256" key="6">
    <source>
        <dbReference type="ARBA" id="ARBA00023316"/>
    </source>
</evidence>
<dbReference type="GO" id="GO:0071555">
    <property type="term" value="P:cell wall organization"/>
    <property type="evidence" value="ECO:0007669"/>
    <property type="project" value="UniProtKB-KW"/>
</dbReference>
<comment type="similarity">
    <text evidence="1 9">Belongs to the peptidase S11 family.</text>
</comment>
<gene>
    <name evidence="13" type="ORF">BJF91_09350</name>
</gene>
<keyword evidence="3" id="KW-0378">Hydrolase</keyword>
<evidence type="ECO:0000256" key="9">
    <source>
        <dbReference type="RuleBase" id="RU004016"/>
    </source>
</evidence>
<dbReference type="GO" id="GO:0042834">
    <property type="term" value="F:peptidoglycan binding"/>
    <property type="evidence" value="ECO:0007669"/>
    <property type="project" value="InterPro"/>
</dbReference>
<keyword evidence="6" id="KW-0961">Cell wall biogenesis/degradation</keyword>
<feature type="signal peptide" evidence="11">
    <location>
        <begin position="1"/>
        <end position="39"/>
    </location>
</feature>
<keyword evidence="13" id="KW-0121">Carboxypeptidase</keyword>
<comment type="caution">
    <text evidence="13">The sequence shown here is derived from an EMBL/GenBank/DDBJ whole genome shotgun (WGS) entry which is preliminary data.</text>
</comment>
<evidence type="ECO:0000256" key="5">
    <source>
        <dbReference type="ARBA" id="ARBA00022984"/>
    </source>
</evidence>
<dbReference type="GO" id="GO:0009002">
    <property type="term" value="F:serine-type D-Ala-D-Ala carboxypeptidase activity"/>
    <property type="evidence" value="ECO:0007669"/>
    <property type="project" value="InterPro"/>
</dbReference>
<evidence type="ECO:0000259" key="12">
    <source>
        <dbReference type="PROSITE" id="PS51724"/>
    </source>
</evidence>
<evidence type="ECO:0000256" key="11">
    <source>
        <dbReference type="SAM" id="SignalP"/>
    </source>
</evidence>
<dbReference type="InterPro" id="IPR001967">
    <property type="entry name" value="Peptidase_S11_N"/>
</dbReference>
<evidence type="ECO:0000256" key="7">
    <source>
        <dbReference type="PIRSR" id="PIRSR618044-1"/>
    </source>
</evidence>
<feature type="domain" description="SPOR" evidence="12">
    <location>
        <begin position="406"/>
        <end position="490"/>
    </location>
</feature>
<evidence type="ECO:0000256" key="1">
    <source>
        <dbReference type="ARBA" id="ARBA00007164"/>
    </source>
</evidence>
<feature type="chain" id="PRO_5012886899" evidence="11">
    <location>
        <begin position="40"/>
        <end position="490"/>
    </location>
</feature>
<sequence length="490" mass="51542">MRVASLLGRSMIVRCITSASLTLALVCATLALPGRSAEAGGRYSDIVVDVNTGKVMHSTDPDGLRYPASLTKMMTLYLVFEALEKGRIRLNSPVPVSRHASSEPPSKLGLKPGESFTVEQGIQALVTRSANDAATAFGEFLGGSEARFAQMMTSKARALGMSRTTYRNANGLPNPGQMTTARDQARLGMALRQHFPQYYAYFSTRSFTYGRQVIGNHNRLVGSVRGVDGIKTGFTNASGFNLVTSLQLEGKSMVGVVLGGVSGAARDNQMRKLMATYLPEASRRGGSSALIARQSSVPEPVAPVARETAAAPQLPRSGVPVPGGRYDNGGLEETAYAGGAPADDAVQALSNQAEPASPAGVLRPPSGRTLAEEPAPMPHSRKSAARQPKPPANIDHTVTFSTPKEDAAPTGWTVQIGVSADQDAAMALLKNAKVKSGASLKGARPLAMAYGEGDSKVYRARFVGFKDQKTAVNACNGLKKAGVSCWAAMN</sequence>
<dbReference type="PANTHER" id="PTHR21581:SF6">
    <property type="entry name" value="TRAFFICKING PROTEIN PARTICLE COMPLEX SUBUNIT 12"/>
    <property type="match status" value="1"/>
</dbReference>